<keyword evidence="10" id="KW-1185">Reference proteome</keyword>
<sequence length="1009" mass="109082">MDWRGIVGELGRSATSARALLAACLLFPTPLVAQIAPPGFGGLKHVRWGPDEGAPNGVFKITQTRDGYIWLAGDALYRFDGISFERIDWPAGAARRRVEPTGLLASRDGALWVGLGGNGGVAMYRGGQLLDTHMPTPPASIGPMAQAPDGSIWVASGRFDTQLRRLRGGKWESVGEKLGRPEGAVMGLVIAPDGGVWIALTHQGGNSGALAYLAPGKTRFQLLPDRVSGRPRIALDPSGALWVSDGTGTRMVRDGHGRVPARAIQFPSAPNVRSATLSFDRQGGLWRTTASIGISYIPSAAGATATAYPFDAANGLTSDFSYDLFVDREGSVWIATETGIDQFRRASATQELAIPADPVHGLALAGASDGSVYIESNDTLFRIAPGGAPRPILKLDGSNLSMCRARAGGIWIAQNARTLHVVGDRIETAPGFPSQGTSTHCAEDGQGRLWVAIFGEPLVWRDARGWHHAAGVLAQQRVWDMIATPSGGIAFTGRPNLTTLEGNRLTLRQGFGTATMIAAGTRDIFLSDDKGLVRLRDGKLARLDQSRFPWLIWLRSLVQTERGETWLVARTGISRVATADLDRAFQDPHAPLPRTLFNSQDGLVSAAQHAGFAGLQSTVAGDGRVWFLNRQGAGYFDPATLKGNALPPPVTIRSLTSGGHSWRDPGSLILPPGTRALDIAYAGLSLAVPQRVHFRYRLDGVDDGWVDAGARRVASYANLGPGHYRFQVMAANNDGVWNRSGAEVGFEIRPTFVQSWPFRLLCAAALIALLWLAYSMRMRVVASRIRLRMAERFEERERIARELHDTLLQAIQSLTLRFQLAVDDLPAKQPGRPALLQAIDTADRVIAEGRDRVLDLRSRQAADIEQVIRELIARQGFSPDVEICVAINGTPRALDALALEETGRIAGEALFNIWRHACARRVEVEIDHDASFALRIADDGVGIDPELAARGRTGHYGLAGMRERARRLRGSLVIRPSADQGTELLLTVPGGIAYKAEERSLLARLWSRG</sequence>
<dbReference type="EMBL" id="JACHLN010000003">
    <property type="protein sequence ID" value="MBB4839972.1"/>
    <property type="molecule type" value="Genomic_DNA"/>
</dbReference>
<dbReference type="Gene3D" id="1.20.5.1930">
    <property type="match status" value="1"/>
</dbReference>
<evidence type="ECO:0000259" key="7">
    <source>
        <dbReference type="Pfam" id="PF07495"/>
    </source>
</evidence>
<accession>A0A7W7NTG9</accession>
<dbReference type="InterPro" id="IPR011123">
    <property type="entry name" value="Y_Y_Y"/>
</dbReference>
<dbReference type="CDD" id="cd16917">
    <property type="entry name" value="HATPase_UhpB-NarQ-NarX-like"/>
    <property type="match status" value="1"/>
</dbReference>
<evidence type="ECO:0000256" key="2">
    <source>
        <dbReference type="ARBA" id="ARBA00022777"/>
    </source>
</evidence>
<dbReference type="Proteomes" id="UP000575241">
    <property type="component" value="Unassembled WGS sequence"/>
</dbReference>
<comment type="caution">
    <text evidence="9">The sequence shown here is derived from an EMBL/GenBank/DDBJ whole genome shotgun (WGS) entry which is preliminary data.</text>
</comment>
<gene>
    <name evidence="9" type="ORF">HNP52_003064</name>
</gene>
<organism evidence="9 10">
    <name type="scientific">Sphingomonas kyeonggiensis</name>
    <dbReference type="NCBI Taxonomy" id="1268553"/>
    <lineage>
        <taxon>Bacteria</taxon>
        <taxon>Pseudomonadati</taxon>
        <taxon>Pseudomonadota</taxon>
        <taxon>Alphaproteobacteria</taxon>
        <taxon>Sphingomonadales</taxon>
        <taxon>Sphingomonadaceae</taxon>
        <taxon>Sphingomonas</taxon>
    </lineage>
</organism>
<dbReference type="SUPFAM" id="SSF55874">
    <property type="entry name" value="ATPase domain of HSP90 chaperone/DNA topoisomerase II/histidine kinase"/>
    <property type="match status" value="1"/>
</dbReference>
<dbReference type="GO" id="GO:0046983">
    <property type="term" value="F:protein dimerization activity"/>
    <property type="evidence" value="ECO:0007669"/>
    <property type="project" value="InterPro"/>
</dbReference>
<dbReference type="PANTHER" id="PTHR24421">
    <property type="entry name" value="NITRATE/NITRITE SENSOR PROTEIN NARX-RELATED"/>
    <property type="match status" value="1"/>
</dbReference>
<dbReference type="Gene3D" id="2.130.10.10">
    <property type="entry name" value="YVTN repeat-like/Quinoprotein amine dehydrogenase"/>
    <property type="match status" value="2"/>
</dbReference>
<dbReference type="InterPro" id="IPR015943">
    <property type="entry name" value="WD40/YVTN_repeat-like_dom_sf"/>
</dbReference>
<dbReference type="Pfam" id="PF07730">
    <property type="entry name" value="HisKA_3"/>
    <property type="match status" value="1"/>
</dbReference>
<proteinExistence type="predicted"/>
<dbReference type="InterPro" id="IPR036890">
    <property type="entry name" value="HATPase_C_sf"/>
</dbReference>
<feature type="transmembrane region" description="Helical" evidence="4">
    <location>
        <begin position="756"/>
        <end position="774"/>
    </location>
</feature>
<dbReference type="InterPro" id="IPR003594">
    <property type="entry name" value="HATPase_dom"/>
</dbReference>
<dbReference type="SUPFAM" id="SSF63829">
    <property type="entry name" value="Calcium-dependent phosphotriesterase"/>
    <property type="match status" value="1"/>
</dbReference>
<dbReference type="GO" id="GO:0016020">
    <property type="term" value="C:membrane"/>
    <property type="evidence" value="ECO:0007669"/>
    <property type="project" value="InterPro"/>
</dbReference>
<dbReference type="Gene3D" id="3.30.565.10">
    <property type="entry name" value="Histidine kinase-like ATPase, C-terminal domain"/>
    <property type="match status" value="1"/>
</dbReference>
<keyword evidence="5" id="KW-0732">Signal</keyword>
<evidence type="ECO:0000313" key="9">
    <source>
        <dbReference type="EMBL" id="MBB4839972.1"/>
    </source>
</evidence>
<evidence type="ECO:0000259" key="6">
    <source>
        <dbReference type="Pfam" id="PF02518"/>
    </source>
</evidence>
<dbReference type="PANTHER" id="PTHR24421:SF62">
    <property type="entry name" value="SENSORY TRANSDUCTION HISTIDINE KINASE"/>
    <property type="match status" value="1"/>
</dbReference>
<dbReference type="InterPro" id="IPR013783">
    <property type="entry name" value="Ig-like_fold"/>
</dbReference>
<protein>
    <submittedName>
        <fullName evidence="9">Signal transduction histidine kinase</fullName>
    </submittedName>
</protein>
<evidence type="ECO:0000313" key="10">
    <source>
        <dbReference type="Proteomes" id="UP000575241"/>
    </source>
</evidence>
<keyword evidence="4" id="KW-1133">Transmembrane helix</keyword>
<name>A0A7W7NTG9_9SPHN</name>
<dbReference type="Gene3D" id="2.60.40.10">
    <property type="entry name" value="Immunoglobulins"/>
    <property type="match status" value="1"/>
</dbReference>
<dbReference type="InterPro" id="IPR011712">
    <property type="entry name" value="Sig_transdc_His_kin_sub3_dim/P"/>
</dbReference>
<dbReference type="AlphaFoldDB" id="A0A7W7NTG9"/>
<dbReference type="Pfam" id="PF07495">
    <property type="entry name" value="Y_Y_Y"/>
    <property type="match status" value="1"/>
</dbReference>
<evidence type="ECO:0000256" key="5">
    <source>
        <dbReference type="SAM" id="SignalP"/>
    </source>
</evidence>
<evidence type="ECO:0000256" key="4">
    <source>
        <dbReference type="SAM" id="Phobius"/>
    </source>
</evidence>
<feature type="signal peptide" evidence="5">
    <location>
        <begin position="1"/>
        <end position="33"/>
    </location>
</feature>
<evidence type="ECO:0000256" key="3">
    <source>
        <dbReference type="ARBA" id="ARBA00023012"/>
    </source>
</evidence>
<dbReference type="RefSeq" id="WP_184168488.1">
    <property type="nucleotide sequence ID" value="NZ_JACHLN010000003.1"/>
</dbReference>
<evidence type="ECO:0000259" key="8">
    <source>
        <dbReference type="Pfam" id="PF07730"/>
    </source>
</evidence>
<evidence type="ECO:0000256" key="1">
    <source>
        <dbReference type="ARBA" id="ARBA00022679"/>
    </source>
</evidence>
<feature type="domain" description="Histidine kinase/HSP90-like ATPase" evidence="6">
    <location>
        <begin position="904"/>
        <end position="989"/>
    </location>
</feature>
<reference evidence="9 10" key="1">
    <citation type="submission" date="2020-08" db="EMBL/GenBank/DDBJ databases">
        <title>Functional genomics of gut bacteria from endangered species of beetles.</title>
        <authorList>
            <person name="Carlos-Shanley C."/>
        </authorList>
    </citation>
    <scope>NUCLEOTIDE SEQUENCE [LARGE SCALE GENOMIC DNA]</scope>
    <source>
        <strain evidence="9 10">S00224</strain>
    </source>
</reference>
<feature type="domain" description="Two component regulator three Y" evidence="7">
    <location>
        <begin position="689"/>
        <end position="748"/>
    </location>
</feature>
<keyword evidence="2 9" id="KW-0418">Kinase</keyword>
<keyword evidence="4" id="KW-0812">Transmembrane</keyword>
<dbReference type="Pfam" id="PF02518">
    <property type="entry name" value="HATPase_c"/>
    <property type="match status" value="1"/>
</dbReference>
<keyword evidence="4" id="KW-0472">Membrane</keyword>
<dbReference type="InterPro" id="IPR050482">
    <property type="entry name" value="Sensor_HK_TwoCompSys"/>
</dbReference>
<feature type="domain" description="Signal transduction histidine kinase subgroup 3 dimerisation and phosphoacceptor" evidence="8">
    <location>
        <begin position="795"/>
        <end position="859"/>
    </location>
</feature>
<feature type="chain" id="PRO_5030545574" evidence="5">
    <location>
        <begin position="34"/>
        <end position="1009"/>
    </location>
</feature>
<keyword evidence="1" id="KW-0808">Transferase</keyword>
<keyword evidence="3" id="KW-0902">Two-component regulatory system</keyword>
<dbReference type="GO" id="GO:0000155">
    <property type="term" value="F:phosphorelay sensor kinase activity"/>
    <property type="evidence" value="ECO:0007669"/>
    <property type="project" value="InterPro"/>
</dbReference>